<gene>
    <name evidence="2" type="ORF">DW172_03895</name>
</gene>
<dbReference type="RefSeq" id="WP_118257306.1">
    <property type="nucleotide sequence ID" value="NZ_QRKN01000001.1"/>
</dbReference>
<protein>
    <submittedName>
        <fullName evidence="2">DUF262 domain-containing protein</fullName>
    </submittedName>
</protein>
<dbReference type="PANTHER" id="PTHR39639:SF1">
    <property type="entry name" value="DUF262 DOMAIN-CONTAINING PROTEIN"/>
    <property type="match status" value="1"/>
</dbReference>
<proteinExistence type="predicted"/>
<dbReference type="InterPro" id="IPR004919">
    <property type="entry name" value="GmrSD_N"/>
</dbReference>
<evidence type="ECO:0000313" key="2">
    <source>
        <dbReference type="EMBL" id="RHI25830.1"/>
    </source>
</evidence>
<sequence length="325" mass="37396">MKVSRENCPVKPLIGKMKREKIVLKHKLQRRESVWSNPNKSLLIDSLLRGYIVPPVYTISEDGVQYVIDGVQRLSTLKGFYNDEFAISKKAEPVIIEGTEYSIAGLKFSKLDQVVKDELDSSAITVYEITEYTDKDVREMFRRLNSGKPLNTSQKLTPDMSDELSNAIFDIVSLPFFEKRLTSAQLKSSVDQSIALETLMLCSTNKDNDFASFRGKDKENFIEFYNDKVEPEKIEIIKTAINKLDESLEEDVKIPKTSISVLCFAAYRICKDKKSFEKFALKVSEFLTTYNDNTEYKNNLMNGTNSAESVRFRLDYWREILKTLQ</sequence>
<accession>A0A414ZRF1</accession>
<organism evidence="2 3">
    <name type="scientific">Agathobacter rectalis</name>
    <dbReference type="NCBI Taxonomy" id="39491"/>
    <lineage>
        <taxon>Bacteria</taxon>
        <taxon>Bacillati</taxon>
        <taxon>Bacillota</taxon>
        <taxon>Clostridia</taxon>
        <taxon>Lachnospirales</taxon>
        <taxon>Lachnospiraceae</taxon>
        <taxon>Agathobacter</taxon>
    </lineage>
</organism>
<evidence type="ECO:0000259" key="1">
    <source>
        <dbReference type="Pfam" id="PF03235"/>
    </source>
</evidence>
<dbReference type="EMBL" id="QRKN01000001">
    <property type="protein sequence ID" value="RHI25830.1"/>
    <property type="molecule type" value="Genomic_DNA"/>
</dbReference>
<feature type="domain" description="GmrSD restriction endonucleases N-terminal" evidence="1">
    <location>
        <begin position="31"/>
        <end position="156"/>
    </location>
</feature>
<reference evidence="2 3" key="1">
    <citation type="submission" date="2018-08" db="EMBL/GenBank/DDBJ databases">
        <title>A genome reference for cultivated species of the human gut microbiota.</title>
        <authorList>
            <person name="Zou Y."/>
            <person name="Xue W."/>
            <person name="Luo G."/>
        </authorList>
    </citation>
    <scope>NUCLEOTIDE SEQUENCE [LARGE SCALE GENOMIC DNA]</scope>
    <source>
        <strain evidence="2 3">AM16-11</strain>
    </source>
</reference>
<dbReference type="Pfam" id="PF03235">
    <property type="entry name" value="GmrSD_N"/>
    <property type="match status" value="1"/>
</dbReference>
<name>A0A414ZRF1_9FIRM</name>
<dbReference type="PANTHER" id="PTHR39639">
    <property type="entry name" value="CHROMOSOME 16, WHOLE GENOME SHOTGUN SEQUENCE"/>
    <property type="match status" value="1"/>
</dbReference>
<dbReference type="Proteomes" id="UP000285865">
    <property type="component" value="Unassembled WGS sequence"/>
</dbReference>
<evidence type="ECO:0000313" key="3">
    <source>
        <dbReference type="Proteomes" id="UP000285865"/>
    </source>
</evidence>
<dbReference type="AlphaFoldDB" id="A0A414ZRF1"/>
<comment type="caution">
    <text evidence="2">The sequence shown here is derived from an EMBL/GenBank/DDBJ whole genome shotgun (WGS) entry which is preliminary data.</text>
</comment>